<gene>
    <name evidence="1" type="ORF">UR38_C0004G0059</name>
</gene>
<dbReference type="Proteomes" id="UP000033995">
    <property type="component" value="Unassembled WGS sequence"/>
</dbReference>
<comment type="caution">
    <text evidence="1">The sequence shown here is derived from an EMBL/GenBank/DDBJ whole genome shotgun (WGS) entry which is preliminary data.</text>
</comment>
<reference evidence="1 2" key="1">
    <citation type="journal article" date="2015" name="Nature">
        <title>rRNA introns, odd ribosomes, and small enigmatic genomes across a large radiation of phyla.</title>
        <authorList>
            <person name="Brown C.T."/>
            <person name="Hug L.A."/>
            <person name="Thomas B.C."/>
            <person name="Sharon I."/>
            <person name="Castelle C.J."/>
            <person name="Singh A."/>
            <person name="Wilkins M.J."/>
            <person name="Williams K.H."/>
            <person name="Banfield J.F."/>
        </authorList>
    </citation>
    <scope>NUCLEOTIDE SEQUENCE [LARGE SCALE GENOMIC DNA]</scope>
</reference>
<dbReference type="InterPro" id="IPR022148">
    <property type="entry name" value="CopG_antitoxin"/>
</dbReference>
<sequence length="87" mass="10207">MKYFEPDQEEKEIIKAFKEGKMVRVKNFKKVKLELEEAAKNTLSKIKNINLRLTAKTYFRLKTKAIEEGIPYQTLASSVLHKYANEI</sequence>
<dbReference type="AlphaFoldDB" id="A0A0G0A8A1"/>
<accession>A0A0G0A8A1</accession>
<evidence type="ECO:0000313" key="1">
    <source>
        <dbReference type="EMBL" id="KKP47516.1"/>
    </source>
</evidence>
<evidence type="ECO:0000313" key="2">
    <source>
        <dbReference type="Proteomes" id="UP000033995"/>
    </source>
</evidence>
<proteinExistence type="predicted"/>
<name>A0A0G0A8A1_9BACT</name>
<protein>
    <recommendedName>
        <fullName evidence="3">Antitoxin</fullName>
    </recommendedName>
</protein>
<organism evidence="1 2">
    <name type="scientific">Candidatus Woesebacteria bacterium GW2011_GWA2_33_28</name>
    <dbReference type="NCBI Taxonomy" id="1618561"/>
    <lineage>
        <taxon>Bacteria</taxon>
        <taxon>Candidatus Woeseibacteriota</taxon>
    </lineage>
</organism>
<evidence type="ECO:0008006" key="3">
    <source>
        <dbReference type="Google" id="ProtNLM"/>
    </source>
</evidence>
<dbReference type="EMBL" id="LBOZ01000004">
    <property type="protein sequence ID" value="KKP47516.1"/>
    <property type="molecule type" value="Genomic_DNA"/>
</dbReference>
<dbReference type="Pfam" id="PF12441">
    <property type="entry name" value="CopG_antitoxin"/>
    <property type="match status" value="1"/>
</dbReference>